<reference evidence="2" key="1">
    <citation type="submission" date="2010-06" db="EMBL/GenBank/DDBJ databases">
        <authorList>
            <person name="Jiang H."/>
            <person name="Abraham K."/>
            <person name="Ali S."/>
            <person name="Alsbrooks S.L."/>
            <person name="Anim B.N."/>
            <person name="Anosike U.S."/>
            <person name="Attaway T."/>
            <person name="Bandaranaike D.P."/>
            <person name="Battles P.K."/>
            <person name="Bell S.N."/>
            <person name="Bell A.V."/>
            <person name="Beltran B."/>
            <person name="Bickham C."/>
            <person name="Bustamante Y."/>
            <person name="Caleb T."/>
            <person name="Canada A."/>
            <person name="Cardenas V."/>
            <person name="Carter K."/>
            <person name="Chacko J."/>
            <person name="Chandrabose M.N."/>
            <person name="Chavez D."/>
            <person name="Chavez A."/>
            <person name="Chen L."/>
            <person name="Chu H.-S."/>
            <person name="Claassen K.J."/>
            <person name="Cockrell R."/>
            <person name="Collins M."/>
            <person name="Cooper J.A."/>
            <person name="Cree A."/>
            <person name="Curry S.M."/>
            <person name="Da Y."/>
            <person name="Dao M.D."/>
            <person name="Das B."/>
            <person name="Davila M.-L."/>
            <person name="Davy-Carroll L."/>
            <person name="Denson S."/>
            <person name="Dinh H."/>
            <person name="Ebong V.E."/>
            <person name="Edwards J.R."/>
            <person name="Egan A."/>
            <person name="El-Daye J."/>
            <person name="Escobedo L."/>
            <person name="Fernandez S."/>
            <person name="Fernando P.R."/>
            <person name="Flagg N."/>
            <person name="Forbes L.D."/>
            <person name="Fowler R.G."/>
            <person name="Fu Q."/>
            <person name="Gabisi R.A."/>
            <person name="Ganer J."/>
            <person name="Garbino Pronczuk A."/>
            <person name="Garcia R.M."/>
            <person name="Garner T."/>
            <person name="Garrett T.E."/>
            <person name="Gonzalez D.A."/>
            <person name="Hamid H."/>
            <person name="Hawkins E.S."/>
            <person name="Hirani K."/>
            <person name="Hogues M.E."/>
            <person name="Hollins B."/>
            <person name="Hsiao C.-H."/>
            <person name="Jabil R."/>
            <person name="James M.L."/>
            <person name="Jhangiani S.N."/>
            <person name="Johnson B."/>
            <person name="Johnson Q."/>
            <person name="Joshi V."/>
            <person name="Kalu J.B."/>
            <person name="Kam C."/>
            <person name="Kashfia A."/>
            <person name="Keebler J."/>
            <person name="Kisamo H."/>
            <person name="Kovar C.L."/>
            <person name="Lago L.A."/>
            <person name="Lai C.-Y."/>
            <person name="Laidlaw J."/>
            <person name="Lara F."/>
            <person name="Le T.-K."/>
            <person name="Lee S.L."/>
            <person name="Legall F.H."/>
            <person name="Lemon S.J."/>
            <person name="Lewis L.R."/>
            <person name="Li B."/>
            <person name="Liu Y."/>
            <person name="Liu Y.-S."/>
            <person name="Lopez J."/>
            <person name="Lozado R.J."/>
            <person name="Lu J."/>
            <person name="Madu R.C."/>
            <person name="Maheshwari M."/>
            <person name="Maheshwari R."/>
            <person name="Malloy K."/>
            <person name="Martinez E."/>
            <person name="Mathew T."/>
            <person name="Mercado I.C."/>
            <person name="Mercado C."/>
            <person name="Meyer B."/>
            <person name="Montgomery K."/>
            <person name="Morgan M.B."/>
            <person name="Munidasa M."/>
            <person name="Nazareth L.V."/>
            <person name="Nelson J."/>
            <person name="Ng B.M."/>
            <person name="Nguyen N.B."/>
            <person name="Nguyen P.Q."/>
            <person name="Nguyen T."/>
            <person name="Obregon M."/>
            <person name="Okwuonu G.O."/>
            <person name="Onwere C.G."/>
            <person name="Orozco G."/>
            <person name="Parra A."/>
            <person name="Patel S."/>
            <person name="Patil S."/>
            <person name="Perez A."/>
            <person name="Perez Y."/>
            <person name="Pham C."/>
            <person name="Primus E.L."/>
            <person name="Pu L.-L."/>
            <person name="Puazo M."/>
            <person name="Qin X."/>
            <person name="Quiroz J.B."/>
            <person name="Reese J."/>
            <person name="Richards S."/>
            <person name="Rives C.M."/>
            <person name="Robberts R."/>
            <person name="Ruiz S.J."/>
            <person name="Ruiz M.J."/>
            <person name="Santibanez J."/>
            <person name="Schneider B.W."/>
            <person name="Sisson I."/>
            <person name="Smith M."/>
            <person name="Sodergren E."/>
            <person name="Song X.-Z."/>
            <person name="Song B.B."/>
            <person name="Summersgill H."/>
            <person name="Thelus R."/>
            <person name="Thornton R.D."/>
            <person name="Trejos Z.Y."/>
            <person name="Usmani K."/>
            <person name="Vattathil S."/>
            <person name="Villasana D."/>
            <person name="Walker D.L."/>
            <person name="Wang S."/>
            <person name="Wang K."/>
            <person name="White C.S."/>
            <person name="Williams A.C."/>
            <person name="Williamson J."/>
            <person name="Wilson K."/>
            <person name="Woghiren I.O."/>
            <person name="Woodworth J.R."/>
            <person name="Worley K.C."/>
            <person name="Wright R.A."/>
            <person name="Wu W."/>
            <person name="Young L."/>
            <person name="Zhang L."/>
            <person name="Zhang J."/>
            <person name="Zhu Y."/>
            <person name="Muzny D.M."/>
            <person name="Weinstock G."/>
            <person name="Gibbs R.A."/>
        </authorList>
    </citation>
    <scope>NUCLEOTIDE SEQUENCE [LARGE SCALE GENOMIC DNA]</scope>
    <source>
        <strain evidence="2">LSR1</strain>
    </source>
</reference>
<dbReference type="GO" id="GO:0006357">
    <property type="term" value="P:regulation of transcription by RNA polymerase II"/>
    <property type="evidence" value="ECO:0007669"/>
    <property type="project" value="TreeGrafter"/>
</dbReference>
<sequence>MTAAHYLTVSKLELESVTLDIIEHGEHHASDNIRDWWFNDVLNACGIIKDQICSVVTDSGNFVVQNALDNNQNIASIIIKIKSLVKCFKQPKQSESAMDELHKICEYKLKQSVPTRRNSVYFMLNRFIICSENIASAIVKVPKGSPMSSGSELFAGKEIISLLKPFDAATKELYGQEYVTDFKSSLTQNLIAWFGKVEYLEILSIATILDPRFKTLYFNGPIDCYRAIDTIQKNNFRS</sequence>
<dbReference type="RefSeq" id="XP_016658747.1">
    <property type="nucleotide sequence ID" value="XM_016803258.1"/>
</dbReference>
<dbReference type="KEGG" id="api:103308981"/>
<dbReference type="SUPFAM" id="SSF53098">
    <property type="entry name" value="Ribonuclease H-like"/>
    <property type="match status" value="1"/>
</dbReference>
<dbReference type="OrthoDB" id="6614444at2759"/>
<dbReference type="PANTHER" id="PTHR46169:SF29">
    <property type="entry name" value="DNA REPLICATION-RELATED ELEMENT FACTOR, ISOFORM A"/>
    <property type="match status" value="1"/>
</dbReference>
<dbReference type="AlphaFoldDB" id="A0A8R2H6Z2"/>
<proteinExistence type="predicted"/>
<dbReference type="Proteomes" id="UP000007819">
    <property type="component" value="Chromosome A1"/>
</dbReference>
<evidence type="ECO:0000313" key="1">
    <source>
        <dbReference type="EnsemblMetazoa" id="XP_016658747.1"/>
    </source>
</evidence>
<accession>A0A8R2H6Z2</accession>
<dbReference type="PANTHER" id="PTHR46169">
    <property type="entry name" value="DNA REPLICATION-RELATED ELEMENT FACTOR, ISOFORM A"/>
    <property type="match status" value="1"/>
</dbReference>
<dbReference type="InterPro" id="IPR012337">
    <property type="entry name" value="RNaseH-like_sf"/>
</dbReference>
<name>A0A8R2H6Z2_ACYPI</name>
<dbReference type="GO" id="GO:0005634">
    <property type="term" value="C:nucleus"/>
    <property type="evidence" value="ECO:0007669"/>
    <property type="project" value="TreeGrafter"/>
</dbReference>
<evidence type="ECO:0000313" key="2">
    <source>
        <dbReference type="Proteomes" id="UP000007819"/>
    </source>
</evidence>
<dbReference type="InterPro" id="IPR052717">
    <property type="entry name" value="Vacuolar_transposase_reg"/>
</dbReference>
<keyword evidence="2" id="KW-1185">Reference proteome</keyword>
<organism evidence="1 2">
    <name type="scientific">Acyrthosiphon pisum</name>
    <name type="common">Pea aphid</name>
    <dbReference type="NCBI Taxonomy" id="7029"/>
    <lineage>
        <taxon>Eukaryota</taxon>
        <taxon>Metazoa</taxon>
        <taxon>Ecdysozoa</taxon>
        <taxon>Arthropoda</taxon>
        <taxon>Hexapoda</taxon>
        <taxon>Insecta</taxon>
        <taxon>Pterygota</taxon>
        <taxon>Neoptera</taxon>
        <taxon>Paraneoptera</taxon>
        <taxon>Hemiptera</taxon>
        <taxon>Sternorrhyncha</taxon>
        <taxon>Aphidomorpha</taxon>
        <taxon>Aphidoidea</taxon>
        <taxon>Aphididae</taxon>
        <taxon>Macrosiphini</taxon>
        <taxon>Acyrthosiphon</taxon>
    </lineage>
</organism>
<reference evidence="1" key="2">
    <citation type="submission" date="2022-06" db="UniProtKB">
        <authorList>
            <consortium name="EnsemblMetazoa"/>
        </authorList>
    </citation>
    <scope>IDENTIFICATION</scope>
</reference>
<dbReference type="GeneID" id="103308981"/>
<dbReference type="EnsemblMetazoa" id="XM_016803258.1">
    <property type="protein sequence ID" value="XP_016658747.1"/>
    <property type="gene ID" value="LOC103308981"/>
</dbReference>
<protein>
    <submittedName>
        <fullName evidence="1">Uncharacterized protein</fullName>
    </submittedName>
</protein>